<dbReference type="Proteomes" id="UP000009080">
    <property type="component" value="Chromosome"/>
</dbReference>
<dbReference type="EMBL" id="CP001614">
    <property type="protein sequence ID" value="ACR12161.1"/>
    <property type="molecule type" value="Genomic_DNA"/>
</dbReference>
<evidence type="ECO:0000313" key="6">
    <source>
        <dbReference type="EMBL" id="ACR12161.1"/>
    </source>
</evidence>
<evidence type="ECO:0000256" key="3">
    <source>
        <dbReference type="ARBA" id="ARBA00023125"/>
    </source>
</evidence>
<dbReference type="PROSITE" id="PS50931">
    <property type="entry name" value="HTH_LYSR"/>
    <property type="match status" value="1"/>
</dbReference>
<dbReference type="Pfam" id="PF00126">
    <property type="entry name" value="HTH_1"/>
    <property type="match status" value="1"/>
</dbReference>
<dbReference type="OrthoDB" id="5721010at2"/>
<dbReference type="InterPro" id="IPR036388">
    <property type="entry name" value="WH-like_DNA-bd_sf"/>
</dbReference>
<proteinExistence type="inferred from homology"/>
<keyword evidence="3" id="KW-0238">DNA-binding</keyword>
<dbReference type="GO" id="GO:0003700">
    <property type="term" value="F:DNA-binding transcription factor activity"/>
    <property type="evidence" value="ECO:0007669"/>
    <property type="project" value="InterPro"/>
</dbReference>
<protein>
    <submittedName>
        <fullName evidence="6">Transcriptional regulator, LysR family</fullName>
    </submittedName>
</protein>
<dbReference type="SUPFAM" id="SSF53850">
    <property type="entry name" value="Periplasmic binding protein-like II"/>
    <property type="match status" value="1"/>
</dbReference>
<name>C5BQK2_TERTT</name>
<comment type="similarity">
    <text evidence="1">Belongs to the LysR transcriptional regulatory family.</text>
</comment>
<dbReference type="InterPro" id="IPR036390">
    <property type="entry name" value="WH_DNA-bd_sf"/>
</dbReference>
<evidence type="ECO:0000313" key="7">
    <source>
        <dbReference type="Proteomes" id="UP000009080"/>
    </source>
</evidence>
<dbReference type="Gene3D" id="3.40.190.290">
    <property type="match status" value="1"/>
</dbReference>
<evidence type="ECO:0000256" key="4">
    <source>
        <dbReference type="ARBA" id="ARBA00023163"/>
    </source>
</evidence>
<dbReference type="FunFam" id="1.10.10.10:FF:000001">
    <property type="entry name" value="LysR family transcriptional regulator"/>
    <property type="match status" value="1"/>
</dbReference>
<dbReference type="GO" id="GO:0006351">
    <property type="term" value="P:DNA-templated transcription"/>
    <property type="evidence" value="ECO:0007669"/>
    <property type="project" value="TreeGrafter"/>
</dbReference>
<evidence type="ECO:0000256" key="1">
    <source>
        <dbReference type="ARBA" id="ARBA00009437"/>
    </source>
</evidence>
<dbReference type="GO" id="GO:0043565">
    <property type="term" value="F:sequence-specific DNA binding"/>
    <property type="evidence" value="ECO:0007669"/>
    <property type="project" value="TreeGrafter"/>
</dbReference>
<dbReference type="Pfam" id="PF03466">
    <property type="entry name" value="LysR_substrate"/>
    <property type="match status" value="1"/>
</dbReference>
<feature type="domain" description="HTH lysR-type" evidence="5">
    <location>
        <begin position="1"/>
        <end position="59"/>
    </location>
</feature>
<evidence type="ECO:0000259" key="5">
    <source>
        <dbReference type="PROSITE" id="PS50931"/>
    </source>
</evidence>
<dbReference type="HOGENOM" id="CLU_039613_16_3_6"/>
<keyword evidence="4" id="KW-0804">Transcription</keyword>
<accession>C5BQK2</accession>
<dbReference type="STRING" id="377629.TERTU_3335"/>
<dbReference type="CDD" id="cd08422">
    <property type="entry name" value="PBP2_CrgA_like"/>
    <property type="match status" value="1"/>
</dbReference>
<evidence type="ECO:0000256" key="2">
    <source>
        <dbReference type="ARBA" id="ARBA00023015"/>
    </source>
</evidence>
<dbReference type="KEGG" id="ttu:TERTU_3335"/>
<reference evidence="6 7" key="1">
    <citation type="journal article" date="2009" name="PLoS ONE">
        <title>The complete genome of Teredinibacter turnerae T7901: an intracellular endosymbiont of marine wood-boring bivalves (shipworms).</title>
        <authorList>
            <person name="Yang J.C."/>
            <person name="Madupu R."/>
            <person name="Durkin A.S."/>
            <person name="Ekborg N.A."/>
            <person name="Pedamallu C.S."/>
            <person name="Hostetler J.B."/>
            <person name="Radune D."/>
            <person name="Toms B.S."/>
            <person name="Henrissat B."/>
            <person name="Coutinho P.M."/>
            <person name="Schwarz S."/>
            <person name="Field L."/>
            <person name="Trindade-Silva A.E."/>
            <person name="Soares C.A.G."/>
            <person name="Elshahawi S."/>
            <person name="Hanora A."/>
            <person name="Schmidt E.W."/>
            <person name="Haygood M.G."/>
            <person name="Posfai J."/>
            <person name="Benner J."/>
            <person name="Madinger C."/>
            <person name="Nove J."/>
            <person name="Anton B."/>
            <person name="Chaudhary K."/>
            <person name="Foster J."/>
            <person name="Holman A."/>
            <person name="Kumar S."/>
            <person name="Lessard P.A."/>
            <person name="Luyten Y.A."/>
            <person name="Slatko B."/>
            <person name="Wood N."/>
            <person name="Wu B."/>
            <person name="Teplitski M."/>
            <person name="Mougous J.D."/>
            <person name="Ward N."/>
            <person name="Eisen J.A."/>
            <person name="Badger J.H."/>
            <person name="Distel D.L."/>
        </authorList>
    </citation>
    <scope>NUCLEOTIDE SEQUENCE [LARGE SCALE GENOMIC DNA]</scope>
    <source>
        <strain evidence="7">ATCC 39867 / T7901</strain>
    </source>
</reference>
<dbReference type="InterPro" id="IPR058163">
    <property type="entry name" value="LysR-type_TF_proteobact-type"/>
</dbReference>
<dbReference type="FunFam" id="3.40.190.290:FF:000001">
    <property type="entry name" value="Transcriptional regulator, LysR family"/>
    <property type="match status" value="1"/>
</dbReference>
<keyword evidence="7" id="KW-1185">Reference proteome</keyword>
<dbReference type="PANTHER" id="PTHR30537:SF5">
    <property type="entry name" value="HTH-TYPE TRANSCRIPTIONAL ACTIVATOR TTDR-RELATED"/>
    <property type="match status" value="1"/>
</dbReference>
<dbReference type="InterPro" id="IPR000847">
    <property type="entry name" value="LysR_HTH_N"/>
</dbReference>
<dbReference type="InterPro" id="IPR005119">
    <property type="entry name" value="LysR_subst-bd"/>
</dbReference>
<gene>
    <name evidence="6" type="ordered locus">TERTU_3335</name>
</gene>
<sequence>MDRIETMRALVAVVHEGSFTKAAERLQMSPQLVSKYVGKLEEQLGARLLQRTTRSLHVTEAGARYAQRAELLLDELADMDQQLGNFQQEAKGELRISAPVSFAAKHMGPLISDFRQTHPEVTVDLKLNDRKVDIVDEGFDIALRIGRLRDSSLIAKPIAPIKLVLCASPAYLEKQGTPAYPKDLADHHFLRYSYLDAQAIPLNQHLQRARHSLVCNNGDLLTQAAIAGAGIALQPTFIAGDAIKRGELVALLTEHTPPPFTLYAVYSHRTHLASKVRAFIDFIDGYFGDPPYWDGF</sequence>
<dbReference type="Gene3D" id="1.10.10.10">
    <property type="entry name" value="Winged helix-like DNA-binding domain superfamily/Winged helix DNA-binding domain"/>
    <property type="match status" value="1"/>
</dbReference>
<dbReference type="SUPFAM" id="SSF46785">
    <property type="entry name" value="Winged helix' DNA-binding domain"/>
    <property type="match status" value="1"/>
</dbReference>
<dbReference type="PANTHER" id="PTHR30537">
    <property type="entry name" value="HTH-TYPE TRANSCRIPTIONAL REGULATOR"/>
    <property type="match status" value="1"/>
</dbReference>
<dbReference type="eggNOG" id="COG0583">
    <property type="taxonomic scope" value="Bacteria"/>
</dbReference>
<organism evidence="6 7">
    <name type="scientific">Teredinibacter turnerae (strain ATCC 39867 / T7901)</name>
    <dbReference type="NCBI Taxonomy" id="377629"/>
    <lineage>
        <taxon>Bacteria</taxon>
        <taxon>Pseudomonadati</taxon>
        <taxon>Pseudomonadota</taxon>
        <taxon>Gammaproteobacteria</taxon>
        <taxon>Cellvibrionales</taxon>
        <taxon>Cellvibrionaceae</taxon>
        <taxon>Teredinibacter</taxon>
    </lineage>
</organism>
<dbReference type="AlphaFoldDB" id="C5BQK2"/>
<keyword evidence="2" id="KW-0805">Transcription regulation</keyword>